<protein>
    <recommendedName>
        <fullName evidence="3">Phosphoglycerate mutase</fullName>
    </recommendedName>
</protein>
<evidence type="ECO:0000313" key="2">
    <source>
        <dbReference type="Proteomes" id="UP000198461"/>
    </source>
</evidence>
<evidence type="ECO:0000313" key="1">
    <source>
        <dbReference type="EMBL" id="SIN91965.1"/>
    </source>
</evidence>
<proteinExistence type="predicted"/>
<name>A0A1N6F9K9_9GAMM</name>
<accession>A0A1N6F9K9</accession>
<organism evidence="1 2">
    <name type="scientific">Sulfurivirga caldicuralii</name>
    <dbReference type="NCBI Taxonomy" id="364032"/>
    <lineage>
        <taxon>Bacteria</taxon>
        <taxon>Pseudomonadati</taxon>
        <taxon>Pseudomonadota</taxon>
        <taxon>Gammaproteobacteria</taxon>
        <taxon>Thiotrichales</taxon>
        <taxon>Piscirickettsiaceae</taxon>
        <taxon>Sulfurivirga</taxon>
    </lineage>
</organism>
<reference evidence="2" key="1">
    <citation type="submission" date="2016-11" db="EMBL/GenBank/DDBJ databases">
        <authorList>
            <person name="Varghese N."/>
            <person name="Submissions S."/>
        </authorList>
    </citation>
    <scope>NUCLEOTIDE SEQUENCE [LARGE SCALE GENOMIC DNA]</scope>
    <source>
        <strain evidence="2">DSM 17737</strain>
    </source>
</reference>
<gene>
    <name evidence="1" type="ORF">SAMN05443662_0982</name>
</gene>
<dbReference type="AlphaFoldDB" id="A0A1N6F9K9"/>
<keyword evidence="2" id="KW-1185">Reference proteome</keyword>
<dbReference type="RefSeq" id="WP_074201261.1">
    <property type="nucleotide sequence ID" value="NZ_FSRE01000002.1"/>
</dbReference>
<dbReference type="OrthoDB" id="5295974at2"/>
<dbReference type="EMBL" id="FSRE01000002">
    <property type="protein sequence ID" value="SIN91965.1"/>
    <property type="molecule type" value="Genomic_DNA"/>
</dbReference>
<evidence type="ECO:0008006" key="3">
    <source>
        <dbReference type="Google" id="ProtNLM"/>
    </source>
</evidence>
<dbReference type="STRING" id="364032.SAMN05443662_0982"/>
<dbReference type="Proteomes" id="UP000198461">
    <property type="component" value="Unassembled WGS sequence"/>
</dbReference>
<sequence length="332" mass="37632">MTQLVIYAPQLTREHTDAPALAPWLRYADRLPAKAPQGLARSAYWLHQTPPVPWAAITAAEDLQDFDPERFYLRMDPVHLHPDRDTLVLFRAEAVGMTEAEARELFDAFNAHFAEEGVQLQWGAEDRWYVSLPQAIDLRTVPLPDAEHANLHAVPMQGEATSHWNRLLTEAQMLFYQHPLNERRRAQNLPEINSLWPWGEGVYSQWHRIPRNGAAVYSPFADIEALARQVGASVLAQPCVENLGVASSGNILLDWQAQPLDWVLTQLEAVSQQLKQRRLSGCVLDVGGESVLSLKPAMLRRFWRCWGAPRYRNILNSQEAVDLERLAESPGD</sequence>